<dbReference type="AlphaFoldDB" id="A0A210PMS3"/>
<dbReference type="Proteomes" id="UP000242188">
    <property type="component" value="Unassembled WGS sequence"/>
</dbReference>
<dbReference type="OrthoDB" id="6188096at2759"/>
<sequence length="412" mass="46459">MGFLIDFLLGAYDDNAPAIDDIVEFEVMLLMTEGAIPGEIHLFNINIEVDHVQIMNLTKYFNATEINPTQNKHGNLPLEIYFHETCRSVTPSTELELILHTRFGSRYGRLLVELPIPADLMGQSFSLCYFGIVWVGRNIVIRSNTTMKRRDDGIIENVLVDISPLTNIYFATYDRLTVNYVTMKMVATFINNSLNINNLPKHFTARVISNNVPIWTGIVPIAHPSIEYYPNFVLVTEIVKLASTNPANISYHYSQNGTYYHQESIMDNNDTMLKMLPYALDQDSDTCFDLPVPGDSPSMLWMMITQLSLFGVTSQRFVVRITGHDIECGNIGQKSIHVGTSGPAYNHQCSTESDVIFCTLLLRTDNATMTQCDIECECDTLGQCSNVHIFMQSTNTDVWSLCELSINDVVDL</sequence>
<proteinExistence type="predicted"/>
<organism evidence="1 2">
    <name type="scientific">Mizuhopecten yessoensis</name>
    <name type="common">Japanese scallop</name>
    <name type="synonym">Patinopecten yessoensis</name>
    <dbReference type="NCBI Taxonomy" id="6573"/>
    <lineage>
        <taxon>Eukaryota</taxon>
        <taxon>Metazoa</taxon>
        <taxon>Spiralia</taxon>
        <taxon>Lophotrochozoa</taxon>
        <taxon>Mollusca</taxon>
        <taxon>Bivalvia</taxon>
        <taxon>Autobranchia</taxon>
        <taxon>Pteriomorphia</taxon>
        <taxon>Pectinida</taxon>
        <taxon>Pectinoidea</taxon>
        <taxon>Pectinidae</taxon>
        <taxon>Mizuhopecten</taxon>
    </lineage>
</organism>
<reference evidence="1 2" key="1">
    <citation type="journal article" date="2017" name="Nat. Ecol. Evol.">
        <title>Scallop genome provides insights into evolution of bilaterian karyotype and development.</title>
        <authorList>
            <person name="Wang S."/>
            <person name="Zhang J."/>
            <person name="Jiao W."/>
            <person name="Li J."/>
            <person name="Xun X."/>
            <person name="Sun Y."/>
            <person name="Guo X."/>
            <person name="Huan P."/>
            <person name="Dong B."/>
            <person name="Zhang L."/>
            <person name="Hu X."/>
            <person name="Sun X."/>
            <person name="Wang J."/>
            <person name="Zhao C."/>
            <person name="Wang Y."/>
            <person name="Wang D."/>
            <person name="Huang X."/>
            <person name="Wang R."/>
            <person name="Lv J."/>
            <person name="Li Y."/>
            <person name="Zhang Z."/>
            <person name="Liu B."/>
            <person name="Lu W."/>
            <person name="Hui Y."/>
            <person name="Liang J."/>
            <person name="Zhou Z."/>
            <person name="Hou R."/>
            <person name="Li X."/>
            <person name="Liu Y."/>
            <person name="Li H."/>
            <person name="Ning X."/>
            <person name="Lin Y."/>
            <person name="Zhao L."/>
            <person name="Xing Q."/>
            <person name="Dou J."/>
            <person name="Li Y."/>
            <person name="Mao J."/>
            <person name="Guo H."/>
            <person name="Dou H."/>
            <person name="Li T."/>
            <person name="Mu C."/>
            <person name="Jiang W."/>
            <person name="Fu Q."/>
            <person name="Fu X."/>
            <person name="Miao Y."/>
            <person name="Liu J."/>
            <person name="Yu Q."/>
            <person name="Li R."/>
            <person name="Liao H."/>
            <person name="Li X."/>
            <person name="Kong Y."/>
            <person name="Jiang Z."/>
            <person name="Chourrout D."/>
            <person name="Li R."/>
            <person name="Bao Z."/>
        </authorList>
    </citation>
    <scope>NUCLEOTIDE SEQUENCE [LARGE SCALE GENOMIC DNA]</scope>
    <source>
        <strain evidence="1 2">PY_sf001</strain>
    </source>
</reference>
<evidence type="ECO:0000313" key="2">
    <source>
        <dbReference type="Proteomes" id="UP000242188"/>
    </source>
</evidence>
<evidence type="ECO:0000313" key="1">
    <source>
        <dbReference type="EMBL" id="OWF37726.1"/>
    </source>
</evidence>
<gene>
    <name evidence="1" type="ORF">KP79_PYT21384</name>
</gene>
<keyword evidence="2" id="KW-1185">Reference proteome</keyword>
<dbReference type="EMBL" id="NEDP02005583">
    <property type="protein sequence ID" value="OWF37726.1"/>
    <property type="molecule type" value="Genomic_DNA"/>
</dbReference>
<comment type="caution">
    <text evidence="1">The sequence shown here is derived from an EMBL/GenBank/DDBJ whole genome shotgun (WGS) entry which is preliminary data.</text>
</comment>
<name>A0A210PMS3_MIZYE</name>
<protein>
    <submittedName>
        <fullName evidence="1">Uncharacterized protein</fullName>
    </submittedName>
</protein>
<accession>A0A210PMS3</accession>